<evidence type="ECO:0000313" key="9">
    <source>
        <dbReference type="EMBL" id="AVQ30450.1"/>
    </source>
</evidence>
<feature type="domain" description="Nitrite/Sulfite reductase ferredoxin-like" evidence="8">
    <location>
        <begin position="305"/>
        <end position="366"/>
    </location>
</feature>
<dbReference type="InterPro" id="IPR006066">
    <property type="entry name" value="NO2/SO3_Rdtase_FeS/sirohaem_BS"/>
</dbReference>
<evidence type="ECO:0000259" key="7">
    <source>
        <dbReference type="Pfam" id="PF01077"/>
    </source>
</evidence>
<feature type="domain" description="Nitrite/sulphite reductase 4Fe-4S" evidence="7">
    <location>
        <begin position="118"/>
        <end position="268"/>
    </location>
</feature>
<accession>A0ABN5JEQ9</accession>
<keyword evidence="3" id="KW-0479">Metal-binding</keyword>
<keyword evidence="10" id="KW-1185">Reference proteome</keyword>
<evidence type="ECO:0000256" key="5">
    <source>
        <dbReference type="ARBA" id="ARBA00023004"/>
    </source>
</evidence>
<evidence type="ECO:0000313" key="10">
    <source>
        <dbReference type="Proteomes" id="UP000241238"/>
    </source>
</evidence>
<feature type="domain" description="Nitrite/Sulfite reductase ferredoxin-like" evidence="8">
    <location>
        <begin position="42"/>
        <end position="105"/>
    </location>
</feature>
<dbReference type="SUPFAM" id="SSF56014">
    <property type="entry name" value="Nitrite and sulphite reductase 4Fe-4S domain-like"/>
    <property type="match status" value="2"/>
</dbReference>
<dbReference type="RefSeq" id="WP_005952027.1">
    <property type="nucleotide sequence ID" value="NZ_CP028103.1"/>
</dbReference>
<name>A0ABN5JEQ9_FUSVA</name>
<dbReference type="InterPro" id="IPR005117">
    <property type="entry name" value="NiRdtase/SiRdtase_haem-b_fer"/>
</dbReference>
<evidence type="ECO:0000256" key="4">
    <source>
        <dbReference type="ARBA" id="ARBA00023002"/>
    </source>
</evidence>
<keyword evidence="4" id="KW-0560">Oxidoreductase</keyword>
<dbReference type="Pfam" id="PF01077">
    <property type="entry name" value="NIR_SIR"/>
    <property type="match status" value="2"/>
</dbReference>
<sequence>MSTQNEILKLEINKLHEAGHRFKNKEISAGDFKGISGGMGVYAQRGGQDFMIRFRTNSGLMSMEHLELIKNFTEKYKIEDIHFTTRQAIQLHHLDIDDICNIMETALDHKLYTRGGGGNYPRNVAISPMSGVEKEEIFDVTEFALKISEYFMNRITEYKLPRKLKVSMSSSDRDEAGATINDIGFIAAVENGEPYFRMYLAGGLGNNPGISIPYGKKVAPKEILYYVEAMVNLFMAEGDYTNRTKARTRYIPRRMGVENFLEAYEKHLINVKKEKNLDLNIEIKISNTLKCYSHKLKEDSSLIHQRQDNLYTVVIHPLNGQISSEDFKKIVKFMEENSNAEARLSTTESMYIRNLNEEQAEKLLQLTDKFRQKTKIEQSMSCVGIPTCQIGIEQSQNLVKNILEYIKANNIPEERLPSVYVSGCQNSCGRHQAGDIGFAGGKKRVEDKIEDVFDVYAGGIVSREKTVLGTRFGTMLMSQIPEFIGKLSMELEKNNMNYREYINKKYNCFVELIKQYLV</sequence>
<dbReference type="PROSITE" id="PS00365">
    <property type="entry name" value="NIR_SIR"/>
    <property type="match status" value="1"/>
</dbReference>
<dbReference type="PANTHER" id="PTHR32439:SF9">
    <property type="entry name" value="BLR3264 PROTEIN"/>
    <property type="match status" value="1"/>
</dbReference>
<keyword evidence="5" id="KW-0408">Iron</keyword>
<reference evidence="10" key="1">
    <citation type="journal article" date="2018" name="MSphere">
        <title>Fusobacterium Genomics Using MinION and Illumina Sequencing Enables Genome Completion and Correction.</title>
        <authorList>
            <person name="Todd S.M."/>
            <person name="Settlage R.E."/>
            <person name="Lahmers K.K."/>
            <person name="Slade D.J."/>
        </authorList>
    </citation>
    <scope>NUCLEOTIDE SEQUENCE [LARGE SCALE GENOMIC DNA]</scope>
    <source>
        <strain evidence="10">ATCC 27725</strain>
    </source>
</reference>
<gene>
    <name evidence="9" type="ORF">C4N18_04145</name>
</gene>
<evidence type="ECO:0000259" key="8">
    <source>
        <dbReference type="Pfam" id="PF03460"/>
    </source>
</evidence>
<dbReference type="InterPro" id="IPR006067">
    <property type="entry name" value="NO2/SO3_Rdtase_4Fe4S_dom"/>
</dbReference>
<dbReference type="InterPro" id="IPR051329">
    <property type="entry name" value="NIR_SIR_4Fe-4S"/>
</dbReference>
<evidence type="ECO:0000256" key="3">
    <source>
        <dbReference type="ARBA" id="ARBA00022723"/>
    </source>
</evidence>
<organism evidence="9 10">
    <name type="scientific">Fusobacterium varium ATCC 27725</name>
    <dbReference type="NCBI Taxonomy" id="469618"/>
    <lineage>
        <taxon>Bacteria</taxon>
        <taxon>Fusobacteriati</taxon>
        <taxon>Fusobacteriota</taxon>
        <taxon>Fusobacteriia</taxon>
        <taxon>Fusobacteriales</taxon>
        <taxon>Fusobacteriaceae</taxon>
        <taxon>Fusobacterium</taxon>
    </lineage>
</organism>
<dbReference type="InterPro" id="IPR036136">
    <property type="entry name" value="Nit/Sulf_reduc_fer-like_dom_sf"/>
</dbReference>
<dbReference type="GeneID" id="77467172"/>
<keyword evidence="2" id="KW-0349">Heme</keyword>
<dbReference type="Gene3D" id="3.30.413.10">
    <property type="entry name" value="Sulfite Reductase Hemoprotein, domain 1"/>
    <property type="match status" value="2"/>
</dbReference>
<dbReference type="Proteomes" id="UP000241238">
    <property type="component" value="Chromosome"/>
</dbReference>
<dbReference type="Gene3D" id="3.90.480.10">
    <property type="entry name" value="Sulfite Reductase Hemoprotein,Domain 2"/>
    <property type="match status" value="1"/>
</dbReference>
<dbReference type="SUPFAM" id="SSF55124">
    <property type="entry name" value="Nitrite/Sulfite reductase N-terminal domain-like"/>
    <property type="match status" value="2"/>
</dbReference>
<protein>
    <submittedName>
        <fullName evidence="9">Nitrite/sulfite reductase</fullName>
    </submittedName>
</protein>
<keyword evidence="1" id="KW-0004">4Fe-4S</keyword>
<dbReference type="Pfam" id="PF03460">
    <property type="entry name" value="NIR_SIR_ferr"/>
    <property type="match status" value="2"/>
</dbReference>
<evidence type="ECO:0000256" key="6">
    <source>
        <dbReference type="ARBA" id="ARBA00023014"/>
    </source>
</evidence>
<feature type="domain" description="Nitrite/sulphite reductase 4Fe-4S" evidence="7">
    <location>
        <begin position="378"/>
        <end position="468"/>
    </location>
</feature>
<dbReference type="InterPro" id="IPR045854">
    <property type="entry name" value="NO2/SO3_Rdtase_4Fe4S_sf"/>
</dbReference>
<proteinExistence type="predicted"/>
<dbReference type="PRINTS" id="PR00397">
    <property type="entry name" value="SIROHAEM"/>
</dbReference>
<keyword evidence="6" id="KW-0411">Iron-sulfur</keyword>
<evidence type="ECO:0000256" key="1">
    <source>
        <dbReference type="ARBA" id="ARBA00022485"/>
    </source>
</evidence>
<dbReference type="EMBL" id="CP028103">
    <property type="protein sequence ID" value="AVQ30450.1"/>
    <property type="molecule type" value="Genomic_DNA"/>
</dbReference>
<evidence type="ECO:0000256" key="2">
    <source>
        <dbReference type="ARBA" id="ARBA00022617"/>
    </source>
</evidence>
<dbReference type="PANTHER" id="PTHR32439">
    <property type="entry name" value="FERREDOXIN--NITRITE REDUCTASE, CHLOROPLASTIC"/>
    <property type="match status" value="1"/>
</dbReference>